<organism evidence="4 5">
    <name type="scientific">Lupinus angustifolius</name>
    <name type="common">Narrow-leaved blue lupine</name>
    <dbReference type="NCBI Taxonomy" id="3871"/>
    <lineage>
        <taxon>Eukaryota</taxon>
        <taxon>Viridiplantae</taxon>
        <taxon>Streptophyta</taxon>
        <taxon>Embryophyta</taxon>
        <taxon>Tracheophyta</taxon>
        <taxon>Spermatophyta</taxon>
        <taxon>Magnoliopsida</taxon>
        <taxon>eudicotyledons</taxon>
        <taxon>Gunneridae</taxon>
        <taxon>Pentapetalae</taxon>
        <taxon>rosids</taxon>
        <taxon>fabids</taxon>
        <taxon>Fabales</taxon>
        <taxon>Fabaceae</taxon>
        <taxon>Papilionoideae</taxon>
        <taxon>50 kb inversion clade</taxon>
        <taxon>genistoids sensu lato</taxon>
        <taxon>core genistoids</taxon>
        <taxon>Genisteae</taxon>
        <taxon>Lupinus</taxon>
    </lineage>
</organism>
<dbReference type="Pfam" id="PF00646">
    <property type="entry name" value="F-box"/>
    <property type="match status" value="1"/>
</dbReference>
<evidence type="ECO:0000259" key="2">
    <source>
        <dbReference type="Pfam" id="PF00646"/>
    </source>
</evidence>
<gene>
    <name evidence="4" type="ORF">TanjilG_31932</name>
</gene>
<dbReference type="KEGG" id="lang:109337668"/>
<evidence type="ECO:0000313" key="5">
    <source>
        <dbReference type="Proteomes" id="UP000188354"/>
    </source>
</evidence>
<dbReference type="SUPFAM" id="SSF117281">
    <property type="entry name" value="Kelch motif"/>
    <property type="match status" value="1"/>
</dbReference>
<evidence type="ECO:0000256" key="1">
    <source>
        <dbReference type="SAM" id="MobiDB-lite"/>
    </source>
</evidence>
<dbReference type="Pfam" id="PF25210">
    <property type="entry name" value="Kelch_FKB95"/>
    <property type="match status" value="1"/>
</dbReference>
<dbReference type="InterPro" id="IPR057499">
    <property type="entry name" value="Kelch_FKB95"/>
</dbReference>
<feature type="region of interest" description="Disordered" evidence="1">
    <location>
        <begin position="1"/>
        <end position="28"/>
    </location>
</feature>
<evidence type="ECO:0008006" key="6">
    <source>
        <dbReference type="Google" id="ProtNLM"/>
    </source>
</evidence>
<feature type="domain" description="F-box" evidence="2">
    <location>
        <begin position="27"/>
        <end position="67"/>
    </location>
</feature>
<dbReference type="PANTHER" id="PTHR24414:SF23">
    <property type="entry name" value="F-BOX_KELCH-REPEAT PROTEIN SKIP6"/>
    <property type="match status" value="1"/>
</dbReference>
<sequence length="369" mass="40408">MSMFSTPSSSSSSSSCSSSSETPHNLIPSLPDDVAINCLSRVPRSHHPTLSLLSKPIHSLLSSPLFFSSRSSPEHLLYLTLRPRASPLKHFTLHLNPLTNRRYLVPIPPIPSPSVGSAYAVLGPTIYVIGGSHNDIPSNHVWLLDCRFHRWIPAPSMRVAREFPAAAVVDGKIYVIGGCVADTWSRSAAWAEVFDPVVNRWERVASPVEFREKWMHASAVIGGKFYAMADRGGMVFDPRSGSWESVGRELDNGWRGRACVVDEVLYCYDYLGKIKGFDVGSGVWREVKGLGKGLLPRFLCGATMGNVGGKLVVVWECDGNGKEIEVWCAEIEVKMDGTDGELMGEVCWIEKVLCVPKGSSIVQCCSVTL</sequence>
<feature type="compositionally biased region" description="Low complexity" evidence="1">
    <location>
        <begin position="8"/>
        <end position="20"/>
    </location>
</feature>
<name>A0A394D9Q1_LUPAN</name>
<dbReference type="Gene3D" id="2.120.10.80">
    <property type="entry name" value="Kelch-type beta propeller"/>
    <property type="match status" value="1"/>
</dbReference>
<dbReference type="InterPro" id="IPR015915">
    <property type="entry name" value="Kelch-typ_b-propeller"/>
</dbReference>
<dbReference type="PANTHER" id="PTHR24414">
    <property type="entry name" value="F-BOX/KELCH-REPEAT PROTEIN SKIP4"/>
    <property type="match status" value="1"/>
</dbReference>
<dbReference type="InterPro" id="IPR050354">
    <property type="entry name" value="F-box/kelch-repeat_ARATH"/>
</dbReference>
<comment type="caution">
    <text evidence="4">The sequence shown here is derived from an EMBL/GenBank/DDBJ whole genome shotgun (WGS) entry which is preliminary data.</text>
</comment>
<feature type="domain" description="FKB95-like N-terminal Kelch" evidence="3">
    <location>
        <begin position="91"/>
        <end position="353"/>
    </location>
</feature>
<keyword evidence="5" id="KW-1185">Reference proteome</keyword>
<dbReference type="CDD" id="cd22152">
    <property type="entry name" value="F-box_AtAFR-like"/>
    <property type="match status" value="1"/>
</dbReference>
<evidence type="ECO:0000313" key="4">
    <source>
        <dbReference type="EMBL" id="OIW20014.1"/>
    </source>
</evidence>
<dbReference type="SMART" id="SM00612">
    <property type="entry name" value="Kelch"/>
    <property type="match status" value="2"/>
</dbReference>
<accession>A0A394D9Q1</accession>
<dbReference type="InterPro" id="IPR006652">
    <property type="entry name" value="Kelch_1"/>
</dbReference>
<dbReference type="OrthoDB" id="45365at2759"/>
<reference evidence="4 5" key="1">
    <citation type="journal article" date="2017" name="Plant Biotechnol. J.">
        <title>A comprehensive draft genome sequence for lupin (Lupinus angustifolius), an emerging health food: insights into plant-microbe interactions and legume evolution.</title>
        <authorList>
            <person name="Hane J.K."/>
            <person name="Ming Y."/>
            <person name="Kamphuis L.G."/>
            <person name="Nelson M.N."/>
            <person name="Garg G."/>
            <person name="Atkins C.A."/>
            <person name="Bayer P.E."/>
            <person name="Bravo A."/>
            <person name="Bringans S."/>
            <person name="Cannon S."/>
            <person name="Edwards D."/>
            <person name="Foley R."/>
            <person name="Gao L.L."/>
            <person name="Harrison M.J."/>
            <person name="Huang W."/>
            <person name="Hurgobin B."/>
            <person name="Li S."/>
            <person name="Liu C.W."/>
            <person name="McGrath A."/>
            <person name="Morahan G."/>
            <person name="Murray J."/>
            <person name="Weller J."/>
            <person name="Jian J."/>
            <person name="Singh K.B."/>
        </authorList>
    </citation>
    <scope>NUCLEOTIDE SEQUENCE [LARGE SCALE GENOMIC DNA]</scope>
    <source>
        <strain evidence="5">cv. Tanjil</strain>
        <tissue evidence="4">Whole plant</tissue>
    </source>
</reference>
<proteinExistence type="predicted"/>
<dbReference type="EMBL" id="MLAU01005075">
    <property type="protein sequence ID" value="OIW20014.1"/>
    <property type="molecule type" value="Genomic_DNA"/>
</dbReference>
<dbReference type="AlphaFoldDB" id="A0A394D9Q1"/>
<protein>
    <recommendedName>
        <fullName evidence="6">F-box domain-containing protein</fullName>
    </recommendedName>
</protein>
<dbReference type="Gramene" id="OIW20014">
    <property type="protein sequence ID" value="OIW20014"/>
    <property type="gene ID" value="TanjilG_31932"/>
</dbReference>
<evidence type="ECO:0000259" key="3">
    <source>
        <dbReference type="Pfam" id="PF25210"/>
    </source>
</evidence>
<dbReference type="Proteomes" id="UP000188354">
    <property type="component" value="Unassembled WGS sequence"/>
</dbReference>
<dbReference type="InterPro" id="IPR001810">
    <property type="entry name" value="F-box_dom"/>
</dbReference>